<sequence length="933" mass="100977">MISTPYSKETKIKKFPKKERQIHNYVRKQKEAKMYTKRSKLIYKVAALLTIVSIMFAALPTTAYSTTPTPTVVPTETEDKISAMATTTFTVSSTQEWQNTGVTLQAGDTYEISYVSGTWTVDYITPFPYVGPAGYSPQVDQTIPQDCKEYPSYPYALLFGGVDGSLAFPVGMGGTFVAAVSGPLFLRINDSQYCMDDNAGSVTMQIVSPGEANPPTVSWIKPVGNSQTFNASCPSTVALEVSATDDTGITRVDFRRWDAVNNIWVNLSTDTSVPYQASVDVCALNIGLNYIIAYAYDVYGNRTGEYIYIRRVDVLISFSSSTYSIGEDQGTAIITVNLSGSSGQTVAVGYTTSNGTATAGSDYGSTGGTLSFAAGQTSRTFGVSIFNDTQVEGSETVNLSLSNPVNATLGNPSNATLTIVDNDSGGWDFDLGFRPNPNGYGFNNALLLLPPYFYTSEESRSLFGDEVVCIPLLGPSKCTNKKTAEEWKSMAIPFPELYSFPDGYCDGMAVMSLRYFEQPGDYNTYALSWNDAKMLITNYQLLQSTSVAYEAIAAAKSQTPEDVINKLKVSLLAASPDPDPYVLHITPSDLTAGHTLVPYRLTDQGGGKWLIWVYDPNRHGDSSHYVMVDTTSTDTWEYTGTFGKWTGDGNPLQIEHTMSVVKISKYQAVQIGKCPWCQPAAGITPTGQVFLRGRGHLLIDDISSGGSIGYVGVQFVNQIAGAFAIPVFGSGLVPEEPTYYLPIGWNHVYNIQLDGSTLTQAEPVLLREFGPLFTAGIDTTLTPSSLNSLAIATDDGLEIFYTPNQSGQAKLILASDADPNASYGFVVGATFDSGQGLAMRDDTANHQLVFAQSTSYATYSAKLTRVDQSGEHVFYHAGIPITGDVHRLDYGTWNGSGAMTLLIDHGNGTVDTVLLDNQYSSTTHNVYLPLIVK</sequence>
<dbReference type="GO" id="GO:0016020">
    <property type="term" value="C:membrane"/>
    <property type="evidence" value="ECO:0007669"/>
    <property type="project" value="InterPro"/>
</dbReference>
<keyword evidence="4" id="KW-0406">Ion transport</keyword>
<evidence type="ECO:0000256" key="1">
    <source>
        <dbReference type="ARBA" id="ARBA00022729"/>
    </source>
</evidence>
<dbReference type="InterPro" id="IPR038081">
    <property type="entry name" value="CalX-like_sf"/>
</dbReference>
<keyword evidence="2" id="KW-0677">Repeat</keyword>
<organism evidence="7 8">
    <name type="scientific">candidate division WWE3 bacterium RIFCSPLOWO2_01_FULL_41_18</name>
    <dbReference type="NCBI Taxonomy" id="1802625"/>
    <lineage>
        <taxon>Bacteria</taxon>
        <taxon>Katanobacteria</taxon>
    </lineage>
</organism>
<dbReference type="AlphaFoldDB" id="A0A1F4VCA6"/>
<dbReference type="GO" id="GO:0030001">
    <property type="term" value="P:metal ion transport"/>
    <property type="evidence" value="ECO:0007669"/>
    <property type="project" value="TreeGrafter"/>
</dbReference>
<reference evidence="7 8" key="1">
    <citation type="journal article" date="2016" name="Nat. Commun.">
        <title>Thousands of microbial genomes shed light on interconnected biogeochemical processes in an aquifer system.</title>
        <authorList>
            <person name="Anantharaman K."/>
            <person name="Brown C.T."/>
            <person name="Hug L.A."/>
            <person name="Sharon I."/>
            <person name="Castelle C.J."/>
            <person name="Probst A.J."/>
            <person name="Thomas B.C."/>
            <person name="Singh A."/>
            <person name="Wilkins M.J."/>
            <person name="Karaoz U."/>
            <person name="Brodie E.L."/>
            <person name="Williams K.H."/>
            <person name="Hubbard S.S."/>
            <person name="Banfield J.F."/>
        </authorList>
    </citation>
    <scope>NUCLEOTIDE SEQUENCE [LARGE SCALE GENOMIC DNA]</scope>
</reference>
<dbReference type="Pfam" id="PF17957">
    <property type="entry name" value="Big_7"/>
    <property type="match status" value="1"/>
</dbReference>
<dbReference type="Pfam" id="PF03160">
    <property type="entry name" value="Calx-beta"/>
    <property type="match status" value="1"/>
</dbReference>
<evidence type="ECO:0000256" key="4">
    <source>
        <dbReference type="ARBA" id="ARBA00023065"/>
    </source>
</evidence>
<keyword evidence="1" id="KW-0732">Signal</keyword>
<keyword evidence="4" id="KW-0813">Transport</keyword>
<dbReference type="GO" id="GO:0007154">
    <property type="term" value="P:cell communication"/>
    <property type="evidence" value="ECO:0007669"/>
    <property type="project" value="InterPro"/>
</dbReference>
<dbReference type="Gene3D" id="2.60.120.430">
    <property type="entry name" value="Galactose-binding lectin"/>
    <property type="match status" value="1"/>
</dbReference>
<dbReference type="InterPro" id="IPR013783">
    <property type="entry name" value="Ig-like_fold"/>
</dbReference>
<feature type="transmembrane region" description="Helical" evidence="5">
    <location>
        <begin position="41"/>
        <end position="59"/>
    </location>
</feature>
<dbReference type="SUPFAM" id="SSF141072">
    <property type="entry name" value="CalX-like"/>
    <property type="match status" value="1"/>
</dbReference>
<evidence type="ECO:0000256" key="5">
    <source>
        <dbReference type="SAM" id="Phobius"/>
    </source>
</evidence>
<evidence type="ECO:0000313" key="8">
    <source>
        <dbReference type="Proteomes" id="UP000176504"/>
    </source>
</evidence>
<dbReference type="InterPro" id="IPR003644">
    <property type="entry name" value="Calx_beta"/>
</dbReference>
<accession>A0A1F4VCA6</accession>
<evidence type="ECO:0000259" key="6">
    <source>
        <dbReference type="SMART" id="SM00237"/>
    </source>
</evidence>
<keyword evidence="3" id="KW-0106">Calcium</keyword>
<keyword evidence="5" id="KW-1133">Transmembrane helix</keyword>
<evidence type="ECO:0000256" key="2">
    <source>
        <dbReference type="ARBA" id="ARBA00022737"/>
    </source>
</evidence>
<dbReference type="Proteomes" id="UP000176504">
    <property type="component" value="Unassembled WGS sequence"/>
</dbReference>
<dbReference type="InterPro" id="IPR051171">
    <property type="entry name" value="CaCA"/>
</dbReference>
<gene>
    <name evidence="7" type="ORF">A3A78_02765</name>
</gene>
<dbReference type="Gene3D" id="2.60.40.2030">
    <property type="match status" value="1"/>
</dbReference>
<evidence type="ECO:0000256" key="3">
    <source>
        <dbReference type="ARBA" id="ARBA00022837"/>
    </source>
</evidence>
<dbReference type="EMBL" id="MEVI01000003">
    <property type="protein sequence ID" value="OGC54882.1"/>
    <property type="molecule type" value="Genomic_DNA"/>
</dbReference>
<keyword evidence="5" id="KW-0472">Membrane</keyword>
<name>A0A1F4VCA6_UNCKA</name>
<keyword evidence="5" id="KW-0812">Transmembrane</keyword>
<proteinExistence type="predicted"/>
<dbReference type="Gene3D" id="2.60.40.10">
    <property type="entry name" value="Immunoglobulins"/>
    <property type="match status" value="1"/>
</dbReference>
<protein>
    <recommendedName>
        <fullName evidence="6">Calx-beta domain-containing protein</fullName>
    </recommendedName>
</protein>
<feature type="domain" description="Calx-beta" evidence="6">
    <location>
        <begin position="305"/>
        <end position="402"/>
    </location>
</feature>
<dbReference type="PANTHER" id="PTHR11878:SF65">
    <property type="entry name" value="NA_CA-EXCHANGE PROTEIN, ISOFORM G"/>
    <property type="match status" value="1"/>
</dbReference>
<dbReference type="PANTHER" id="PTHR11878">
    <property type="entry name" value="SODIUM/CALCIUM EXCHANGER"/>
    <property type="match status" value="1"/>
</dbReference>
<evidence type="ECO:0000313" key="7">
    <source>
        <dbReference type="EMBL" id="OGC54882.1"/>
    </source>
</evidence>
<dbReference type="SMART" id="SM00237">
    <property type="entry name" value="Calx_beta"/>
    <property type="match status" value="1"/>
</dbReference>
<comment type="caution">
    <text evidence="7">The sequence shown here is derived from an EMBL/GenBank/DDBJ whole genome shotgun (WGS) entry which is preliminary data.</text>
</comment>